<feature type="domain" description="D-apionate lactonase C-terminal" evidence="4">
    <location>
        <begin position="641"/>
        <end position="692"/>
    </location>
</feature>
<accession>A0A512D921</accession>
<evidence type="ECO:0000259" key="4">
    <source>
        <dbReference type="Pfam" id="PF25839"/>
    </source>
</evidence>
<reference evidence="5 6" key="1">
    <citation type="submission" date="2019-07" db="EMBL/GenBank/DDBJ databases">
        <title>Whole genome shotgun sequence of Cellulomonas aerilata NBRC 106308.</title>
        <authorList>
            <person name="Hosoyama A."/>
            <person name="Uohara A."/>
            <person name="Ohji S."/>
            <person name="Ichikawa N."/>
        </authorList>
    </citation>
    <scope>NUCLEOTIDE SEQUENCE [LARGE SCALE GENOMIC DNA]</scope>
    <source>
        <strain evidence="5 6">NBRC 106308</strain>
    </source>
</reference>
<gene>
    <name evidence="5" type="ORF">CAE01nite_05050</name>
</gene>
<proteinExistence type="predicted"/>
<protein>
    <submittedName>
        <fullName evidence="5">Mannan endo-1,4-beta-mannosidase</fullName>
    </submittedName>
</protein>
<name>A0A512D921_9CELL</name>
<evidence type="ECO:0000256" key="2">
    <source>
        <dbReference type="ARBA" id="ARBA00023295"/>
    </source>
</evidence>
<dbReference type="AlphaFoldDB" id="A0A512D921"/>
<keyword evidence="2" id="KW-0326">Glycosidase</keyword>
<dbReference type="Pfam" id="PF25839">
    <property type="entry name" value="Apionate_lact_C"/>
    <property type="match status" value="1"/>
</dbReference>
<dbReference type="InterPro" id="IPR058789">
    <property type="entry name" value="ApnL_C"/>
</dbReference>
<dbReference type="Proteomes" id="UP000321181">
    <property type="component" value="Unassembled WGS sequence"/>
</dbReference>
<dbReference type="Gene3D" id="3.20.20.80">
    <property type="entry name" value="Glycosidases"/>
    <property type="match status" value="1"/>
</dbReference>
<keyword evidence="6" id="KW-1185">Reference proteome</keyword>
<organism evidence="5 6">
    <name type="scientific">Cellulomonas aerilata</name>
    <dbReference type="NCBI Taxonomy" id="515326"/>
    <lineage>
        <taxon>Bacteria</taxon>
        <taxon>Bacillati</taxon>
        <taxon>Actinomycetota</taxon>
        <taxon>Actinomycetes</taxon>
        <taxon>Micrococcales</taxon>
        <taxon>Cellulomonadaceae</taxon>
        <taxon>Cellulomonas</taxon>
    </lineage>
</organism>
<dbReference type="InterPro" id="IPR029062">
    <property type="entry name" value="Class_I_gatase-like"/>
</dbReference>
<evidence type="ECO:0000259" key="3">
    <source>
        <dbReference type="Pfam" id="PF00150"/>
    </source>
</evidence>
<evidence type="ECO:0000313" key="5">
    <source>
        <dbReference type="EMBL" id="GEO32780.1"/>
    </source>
</evidence>
<dbReference type="RefSeq" id="WP_246130950.1">
    <property type="nucleotide sequence ID" value="NZ_BAAARM010000001.1"/>
</dbReference>
<dbReference type="GO" id="GO:0004553">
    <property type="term" value="F:hydrolase activity, hydrolyzing O-glycosyl compounds"/>
    <property type="evidence" value="ECO:0007669"/>
    <property type="project" value="InterPro"/>
</dbReference>
<evidence type="ECO:0000256" key="1">
    <source>
        <dbReference type="ARBA" id="ARBA00022801"/>
    </source>
</evidence>
<comment type="caution">
    <text evidence="5">The sequence shown here is derived from an EMBL/GenBank/DDBJ whole genome shotgun (WGS) entry which is preliminary data.</text>
</comment>
<evidence type="ECO:0000313" key="6">
    <source>
        <dbReference type="Proteomes" id="UP000321181"/>
    </source>
</evidence>
<dbReference type="Pfam" id="PF00150">
    <property type="entry name" value="Cellulase"/>
    <property type="match status" value="1"/>
</dbReference>
<feature type="domain" description="Glycoside hydrolase family 5" evidence="3">
    <location>
        <begin position="39"/>
        <end position="295"/>
    </location>
</feature>
<dbReference type="Gene3D" id="3.40.50.880">
    <property type="match status" value="1"/>
</dbReference>
<keyword evidence="1" id="KW-0378">Hydrolase</keyword>
<dbReference type="InterPro" id="IPR001547">
    <property type="entry name" value="Glyco_hydro_5"/>
</dbReference>
<dbReference type="GO" id="GO:0000272">
    <property type="term" value="P:polysaccharide catabolic process"/>
    <property type="evidence" value="ECO:0007669"/>
    <property type="project" value="InterPro"/>
</dbReference>
<dbReference type="EMBL" id="BJYY01000001">
    <property type="protein sequence ID" value="GEO32780.1"/>
    <property type="molecule type" value="Genomic_DNA"/>
</dbReference>
<dbReference type="SUPFAM" id="SSF51445">
    <property type="entry name" value="(Trans)glycosidases"/>
    <property type="match status" value="1"/>
</dbReference>
<sequence>MKRPSPAVVHHGRPQHWVGVNFWSRTGGPLMWRSYDGDVVQSELETMRAHGMTVTRSFFYWPDFHPTPDTIDEGLVDRFRDFLDRHSALGMSSIPTFLVGHMSGQNWDPAWRGGRHLFRDVWFVARQAWYVRELTARLHDHPAVAGWLLTNEIPIYADWRSRGDDVLDPDEVSSWSQILLDAVRAGGGTQPVSIGEGAWGVEVTGRDNGFRVRDLAPLVDFLGPHVYRMETDQSRQLLGAAFVCELLHRSGKPVVMEEFGVTSDYTSDENGAHYYRQLLHHTLLAGATGWLAWNNTDLDHLYRQAPYTHRPFEQHFGLVDAAGVPKPQAREMRDFAALLERVDVARCSRPDSSIALVVSSWLDNQYPFTDPSDGPTIAATLRQAYVSARHADLPVVLVREADAVLWQPGTARDLADGVARGGVQYGRAVVPRDGRVELEAGQLDPAAEGPGLPDDAALYLVPSVKHLTSPTWVQLGRLARGGATVYCSYFTGTHPNQRGPWWPTMHELFGVRKLTRYGLVDAIEDDVVELRFETPFGGIPAGETLRFRTAGTEDSRAYLPVEPVGAEVVARDGRGRPALLRHRLGDGQAVLCTYPLEHMASLLPAVNPDATWRLYAALAAEAGAQPAVRVDSPDVVVGELVHEDGHTLVWLVNMTDAEARVRPVLARGTLAPLDGGPEVTTVELAAYGVQVLRLVVPDDVRRPG</sequence>
<dbReference type="InterPro" id="IPR017853">
    <property type="entry name" value="GH"/>
</dbReference>